<name>A0A2N6LL82_9CYAN</name>
<dbReference type="RefSeq" id="WP_102180709.1">
    <property type="nucleotide sequence ID" value="NZ_NMQE01000139.1"/>
</dbReference>
<accession>A0A2N6LL82</accession>
<keyword evidence="1" id="KW-1133">Transmembrane helix</keyword>
<feature type="transmembrane region" description="Helical" evidence="1">
    <location>
        <begin position="12"/>
        <end position="32"/>
    </location>
</feature>
<dbReference type="EMBL" id="NMQE01000139">
    <property type="protein sequence ID" value="PMB25682.1"/>
    <property type="molecule type" value="Genomic_DNA"/>
</dbReference>
<feature type="transmembrane region" description="Helical" evidence="1">
    <location>
        <begin position="111"/>
        <end position="131"/>
    </location>
</feature>
<proteinExistence type="predicted"/>
<dbReference type="AlphaFoldDB" id="A0A2N6LL82"/>
<evidence type="ECO:0000313" key="2">
    <source>
        <dbReference type="EMBL" id="PMB25682.1"/>
    </source>
</evidence>
<organism evidence="2 3">
    <name type="scientific">Fischerella thermalis CCMEE 5318</name>
    <dbReference type="NCBI Taxonomy" id="2019666"/>
    <lineage>
        <taxon>Bacteria</taxon>
        <taxon>Bacillati</taxon>
        <taxon>Cyanobacteriota</taxon>
        <taxon>Cyanophyceae</taxon>
        <taxon>Nostocales</taxon>
        <taxon>Hapalosiphonaceae</taxon>
        <taxon>Fischerella</taxon>
    </lineage>
</organism>
<sequence>MTVNYREKIIALWITFLLGTLFHTQLGLMPLFHGLSVAESQKATTINEISGIMWLMLVFFVIPMLAIIATTFFDAKRYRVIHFGLTVFYSILNLLHVILDLFVQPILWYQITLMVFLFLLGLLLNIVAFQWMKLPPYKDNRGREILANSHS</sequence>
<comment type="caution">
    <text evidence="2">The sequence shown here is derived from an EMBL/GenBank/DDBJ whole genome shotgun (WGS) entry which is preliminary data.</text>
</comment>
<keyword evidence="1" id="KW-0472">Membrane</keyword>
<dbReference type="Proteomes" id="UP000235081">
    <property type="component" value="Unassembled WGS sequence"/>
</dbReference>
<keyword evidence="1" id="KW-0812">Transmembrane</keyword>
<evidence type="ECO:0000256" key="1">
    <source>
        <dbReference type="SAM" id="Phobius"/>
    </source>
</evidence>
<evidence type="ECO:0000313" key="3">
    <source>
        <dbReference type="Proteomes" id="UP000235081"/>
    </source>
</evidence>
<reference evidence="2 3" key="1">
    <citation type="submission" date="2017-07" db="EMBL/GenBank/DDBJ databases">
        <title>Genomes of Fischerella (Mastigocladus) sp. strains.</title>
        <authorList>
            <person name="Miller S.R."/>
        </authorList>
    </citation>
    <scope>NUCLEOTIDE SEQUENCE [LARGE SCALE GENOMIC DNA]</scope>
    <source>
        <strain evidence="2 3">CCMEE 5318</strain>
    </source>
</reference>
<feature type="transmembrane region" description="Helical" evidence="1">
    <location>
        <begin position="52"/>
        <end position="73"/>
    </location>
</feature>
<feature type="transmembrane region" description="Helical" evidence="1">
    <location>
        <begin position="80"/>
        <end position="99"/>
    </location>
</feature>
<gene>
    <name evidence="2" type="ORF">CEN46_05155</name>
</gene>
<protein>
    <submittedName>
        <fullName evidence="2">Uncharacterized protein</fullName>
    </submittedName>
</protein>